<accession>A0A6I4M1X3</accession>
<reference evidence="2" key="1">
    <citation type="submission" date="2019-12" db="EMBL/GenBank/DDBJ databases">
        <title>Actinomadura physcomitrii sp. nov., a novel actinomycete isolated from moss [Physcomitrium sphaericum (Ludw) Fuernr].</title>
        <authorList>
            <person name="Zhuang X."/>
        </authorList>
    </citation>
    <scope>NUCLEOTIDE SEQUENCE [LARGE SCALE GENOMIC DNA]</scope>
    <source>
        <strain evidence="2">LD22</strain>
    </source>
</reference>
<dbReference type="EMBL" id="WBMS02000003">
    <property type="protein sequence ID" value="MVZ99762.1"/>
    <property type="molecule type" value="Genomic_DNA"/>
</dbReference>
<dbReference type="Pfam" id="PF03737">
    <property type="entry name" value="RraA-like"/>
    <property type="match status" value="1"/>
</dbReference>
<dbReference type="CDD" id="cd16841">
    <property type="entry name" value="RraA_family"/>
    <property type="match status" value="1"/>
</dbReference>
<feature type="binding site" evidence="1">
    <location>
        <position position="152"/>
    </location>
    <ligand>
        <name>Mg(2+)</name>
        <dbReference type="ChEBI" id="CHEBI:18420"/>
    </ligand>
</feature>
<comment type="caution">
    <text evidence="2">The sequence shown here is derived from an EMBL/GenBank/DDBJ whole genome shotgun (WGS) entry which is preliminary data.</text>
</comment>
<name>A0A6I4M1X3_9ACTN</name>
<dbReference type="Proteomes" id="UP000462055">
    <property type="component" value="Unassembled WGS sequence"/>
</dbReference>
<keyword evidence="1" id="KW-0479">Metal-binding</keyword>
<dbReference type="AlphaFoldDB" id="A0A6I4M1X3"/>
<protein>
    <submittedName>
        <fullName evidence="2">RraA family protein</fullName>
    </submittedName>
</protein>
<dbReference type="InterPro" id="IPR005493">
    <property type="entry name" value="RraA/RraA-like"/>
</dbReference>
<feature type="binding site" evidence="1">
    <location>
        <position position="151"/>
    </location>
    <ligand>
        <name>substrate</name>
    </ligand>
</feature>
<dbReference type="InterPro" id="IPR036704">
    <property type="entry name" value="RraA/RraA-like_sf"/>
</dbReference>
<dbReference type="Gene3D" id="3.50.30.40">
    <property type="entry name" value="Ribonuclease E inhibitor RraA/RraA-like"/>
    <property type="match status" value="1"/>
</dbReference>
<proteinExistence type="predicted"/>
<keyword evidence="1" id="KW-0460">Magnesium</keyword>
<sequence length="253" mass="27228">MCPWPCWRCPTGCGRRPPVPERTISDEQFARLRALDTPTVCNALDLVDPDFDLHYFTTRSLRCVYPDLPPMVGYARTATIRAVRPPGDKQATAKLRAAYYEYVAAGAGPTVVVIEDLDADRAGAGCMWGEVNTTIHQRLGALGTVTNGSIRDVPDNAPGFQILAGGVVPSRAHTHVTGFGGTVTVMGMVVDDGDLIHADQHGAVVIPFPLVDDVIAGAGTVTRREQALLASVREPDFGIDRLQEALRSSNEIH</sequence>
<evidence type="ECO:0000313" key="2">
    <source>
        <dbReference type="EMBL" id="MVZ99762.1"/>
    </source>
</evidence>
<keyword evidence="3" id="KW-1185">Reference proteome</keyword>
<gene>
    <name evidence="2" type="ORF">F8568_005100</name>
</gene>
<evidence type="ECO:0000256" key="1">
    <source>
        <dbReference type="PIRSR" id="PIRSR605493-1"/>
    </source>
</evidence>
<comment type="cofactor">
    <cofactor evidence="1">
        <name>Mg(2+)</name>
        <dbReference type="ChEBI" id="CHEBI:18420"/>
    </cofactor>
</comment>
<organism evidence="2 3">
    <name type="scientific">Actinomadura physcomitrii</name>
    <dbReference type="NCBI Taxonomy" id="2650748"/>
    <lineage>
        <taxon>Bacteria</taxon>
        <taxon>Bacillati</taxon>
        <taxon>Actinomycetota</taxon>
        <taxon>Actinomycetes</taxon>
        <taxon>Streptosporangiales</taxon>
        <taxon>Thermomonosporaceae</taxon>
        <taxon>Actinomadura</taxon>
    </lineage>
</organism>
<dbReference type="SUPFAM" id="SSF89562">
    <property type="entry name" value="RraA-like"/>
    <property type="match status" value="1"/>
</dbReference>
<dbReference type="GO" id="GO:0046872">
    <property type="term" value="F:metal ion binding"/>
    <property type="evidence" value="ECO:0007669"/>
    <property type="project" value="UniProtKB-KW"/>
</dbReference>
<evidence type="ECO:0000313" key="3">
    <source>
        <dbReference type="Proteomes" id="UP000462055"/>
    </source>
</evidence>